<feature type="chain" id="PRO_5045293163" description="Outer membrane protein beta-barrel domain-containing protein" evidence="1">
    <location>
        <begin position="23"/>
        <end position="211"/>
    </location>
</feature>
<dbReference type="EMBL" id="JAYGJQ010000001">
    <property type="protein sequence ID" value="MEA9355167.1"/>
    <property type="molecule type" value="Genomic_DNA"/>
</dbReference>
<feature type="signal peptide" evidence="1">
    <location>
        <begin position="1"/>
        <end position="22"/>
    </location>
</feature>
<keyword evidence="1" id="KW-0732">Signal</keyword>
<evidence type="ECO:0000313" key="2">
    <source>
        <dbReference type="EMBL" id="MEA9355167.1"/>
    </source>
</evidence>
<proteinExistence type="predicted"/>
<evidence type="ECO:0000256" key="1">
    <source>
        <dbReference type="SAM" id="SignalP"/>
    </source>
</evidence>
<sequence>MKNLKGLSLLTLTLSMVLGSSAAFGYGMGISTFPLAEDKKVLSAEVTGIVSDGGGLGLQARYTQKLNQLSSVDAGVGISGGERSARLFAGYDYELFPDYDIQPRTSIKAFVENSKEFGTRRNIIGIAPSVSKGFSFWGNEAFPYLSLPYGISLDGKRNQYETTLSANIGISGVIASDYLLTTKPVTANAEMIIGLKDSFTAVFFGVGYPIE</sequence>
<comment type="caution">
    <text evidence="2">The sequence shown here is derived from an EMBL/GenBank/DDBJ whole genome shotgun (WGS) entry which is preliminary data.</text>
</comment>
<accession>A0ABU5VQG8</accession>
<dbReference type="RefSeq" id="WP_323574655.1">
    <property type="nucleotide sequence ID" value="NZ_JAYGJQ010000001.1"/>
</dbReference>
<keyword evidence="3" id="KW-1185">Reference proteome</keyword>
<name>A0ABU5VQG8_9BACT</name>
<reference evidence="2 3" key="1">
    <citation type="submission" date="2023-11" db="EMBL/GenBank/DDBJ databases">
        <title>A Novel Polar Bacteriovorax (B. antarcticus) Isolated from the Biocrust in Antarctica.</title>
        <authorList>
            <person name="Mun W."/>
            <person name="Choi S.Y."/>
            <person name="Mitchell R.J."/>
        </authorList>
    </citation>
    <scope>NUCLEOTIDE SEQUENCE [LARGE SCALE GENOMIC DNA]</scope>
    <source>
        <strain evidence="2 3">PP10</strain>
    </source>
</reference>
<gene>
    <name evidence="2" type="ORF">SHI21_03100</name>
</gene>
<organism evidence="2 3">
    <name type="scientific">Bacteriovorax antarcticus</name>
    <dbReference type="NCBI Taxonomy" id="3088717"/>
    <lineage>
        <taxon>Bacteria</taxon>
        <taxon>Pseudomonadati</taxon>
        <taxon>Bdellovibrionota</taxon>
        <taxon>Bacteriovoracia</taxon>
        <taxon>Bacteriovoracales</taxon>
        <taxon>Bacteriovoracaceae</taxon>
        <taxon>Bacteriovorax</taxon>
    </lineage>
</organism>
<evidence type="ECO:0008006" key="4">
    <source>
        <dbReference type="Google" id="ProtNLM"/>
    </source>
</evidence>
<evidence type="ECO:0000313" key="3">
    <source>
        <dbReference type="Proteomes" id="UP001302274"/>
    </source>
</evidence>
<protein>
    <recommendedName>
        <fullName evidence="4">Outer membrane protein beta-barrel domain-containing protein</fullName>
    </recommendedName>
</protein>
<dbReference type="Proteomes" id="UP001302274">
    <property type="component" value="Unassembled WGS sequence"/>
</dbReference>